<reference key="2">
    <citation type="submission" date="2011-08" db="EMBL/GenBank/DDBJ databases">
        <title>Genome sequence of Naumovozyma castellii.</title>
        <authorList>
            <person name="Gordon J.L."/>
            <person name="Armisen D."/>
            <person name="Proux-Wera E."/>
            <person name="OhEigeartaigh S.S."/>
            <person name="Byrne K.P."/>
            <person name="Wolfe K.H."/>
        </authorList>
    </citation>
    <scope>NUCLEOTIDE SEQUENCE</scope>
    <source>
        <strain>Type strain:CBS 4309</strain>
    </source>
</reference>
<dbReference type="eggNOG" id="KOG2226">
    <property type="taxonomic scope" value="Eukaryota"/>
</dbReference>
<evidence type="ECO:0000313" key="2">
    <source>
        <dbReference type="EMBL" id="CCC72170.1"/>
    </source>
</evidence>
<feature type="compositionally biased region" description="Low complexity" evidence="1">
    <location>
        <begin position="1070"/>
        <end position="1101"/>
    </location>
</feature>
<dbReference type="Pfam" id="PF12722">
    <property type="entry name" value="Hid1"/>
    <property type="match status" value="2"/>
</dbReference>
<feature type="compositionally biased region" description="Polar residues" evidence="1">
    <location>
        <begin position="464"/>
        <end position="478"/>
    </location>
</feature>
<dbReference type="RefSeq" id="XP_003678508.1">
    <property type="nucleotide sequence ID" value="XM_003678460.1"/>
</dbReference>
<feature type="region of interest" description="Disordered" evidence="1">
    <location>
        <begin position="785"/>
        <end position="805"/>
    </location>
</feature>
<protein>
    <submittedName>
        <fullName evidence="2">Uncharacterized protein</fullName>
    </submittedName>
</protein>
<dbReference type="STRING" id="1064592.G0VKY2"/>
<dbReference type="HOGENOM" id="CLU_003989_0_0_1"/>
<dbReference type="InParanoid" id="G0VKY2"/>
<keyword evidence="3" id="KW-1185">Reference proteome</keyword>
<feature type="region of interest" description="Disordered" evidence="1">
    <location>
        <begin position="1124"/>
        <end position="1149"/>
    </location>
</feature>
<dbReference type="AlphaFoldDB" id="G0VKY2"/>
<name>G0VKY2_NAUCA</name>
<feature type="compositionally biased region" description="Polar residues" evidence="1">
    <location>
        <begin position="1102"/>
        <end position="1112"/>
    </location>
</feature>
<dbReference type="OrthoDB" id="432953at2759"/>
<dbReference type="PANTHER" id="PTHR21575">
    <property type="entry name" value="PROTEIN HID1"/>
    <property type="match status" value="1"/>
</dbReference>
<feature type="compositionally biased region" description="Low complexity" evidence="1">
    <location>
        <begin position="1127"/>
        <end position="1149"/>
    </location>
</feature>
<sequence>MGNSDSKIDLLYKQHLINLARPDPTIFANNIALANDQISTPSTPAIATATSANVPASKNEVHAPLTIPIFTDTVSLETLVSLYSNNNDNRSSSPIDDKLIFHQFYLDFNALAINLSIESMNQLINKSELRQLSNLNNKNFLNLMKFNFLQIIFQVNSLNIHSITLLNLQLWKILTSLRILTRLLPIYYESSPATEKGFIWDNEFIQSIFGCQSTLPSLGLAILNSCLRLLFIEGFTIPSINNTPGTINIDYIWENGIETIDSHYLPQFPKFDANRLEILNFIITLSSSNLYSNTHNENIALKLINNELNHKNVTNLIASLINVSCRNALNAKLETSTPYRDFNYKQSQQNLLPQLRSNLVLSSLQLLNLLLDEPSTMKEDSIISSWKRERDLKLILSAFAKIVRWPLDSMIENESNIFPFGSFSNNNSNNNNNNSNSNNSHNTKNSKEIEDHNANSQRLRRSYSDTLQKSPSNDQSSNKIEEHDNDFALPDISPTFLQWVLLIQKLIDGNTLFENYFYDRFANKFIILTIYYIKFYNHLTELNTTLIPILINFSLKLSSKTLVQNKFLQTFTNNYYNNKLPNAFKISNVSVPSSLTYRDFAIIHLCNLSINDTRSNLQLRPYLFELIYNLLLPPNKITKETMPPLSNQHDRHHTQHTSQTTTIKNTALNYNASLAILHLLAKLSNKTYLSSYSQSTTSNSMVINSYLSSPSFKLDLLSILLRVISIFIIKSFKEAKNLIFVLARHQGIIIQLNDSLISISRQIQSNQLKMNDFLQFQPNELSGGTIINGNNDSNSNNNSNSNINQNDPFIVFNKKLPNYDDTTMQLDEAEQDWKLSHKLSNTESPNKNIQIVEHLDYSLPLLCNDANANDLSNFELMKPNWPLGINFKNHGKHLQKLNLIESWSGNDSLKMLTRMIKIFLTKFPTITTITTNNYYNLIDQFDSFEDEFFKIIEKDIPIYIKEMEIFEQLSLNLPKNLLIKDWNFTLCWADIFHSHSTPYIYHPEYDLLQLLDNNNNSSKLPQPRHKSSTSNLGFNTSSSSTIGLGIAKDNRNFQKESTGTGTPTHLERYTSNNSTLSRTTSNGSSVMNYFTSQQSQQTPQSLNDMDSHLNNLPSQSALDLISNPAISTSSTSPNVNSNNNTNSTTNSAASSPSFFRFSWTGFIKNEQETIQESPSGNNTNSSPPRVNPFTMDTGLIRSNIWAGTKIKLFPVKKDTKEEFSFLDMTSSLLKRFRFNTSGSSDTIPESPTTGRPYTPRNSMSSTFSQYGNRQ</sequence>
<feature type="compositionally biased region" description="Low complexity" evidence="1">
    <location>
        <begin position="428"/>
        <end position="443"/>
    </location>
</feature>
<dbReference type="GO" id="GO:0016020">
    <property type="term" value="C:membrane"/>
    <property type="evidence" value="ECO:0007669"/>
    <property type="project" value="TreeGrafter"/>
</dbReference>
<reference evidence="2 3" key="1">
    <citation type="journal article" date="2011" name="Proc. Natl. Acad. Sci. U.S.A.">
        <title>Evolutionary erosion of yeast sex chromosomes by mating-type switching accidents.</title>
        <authorList>
            <person name="Gordon J.L."/>
            <person name="Armisen D."/>
            <person name="Proux-Wera E."/>
            <person name="Oheigeartaigh S.S."/>
            <person name="Byrne K.P."/>
            <person name="Wolfe K.H."/>
        </authorList>
    </citation>
    <scope>NUCLEOTIDE SEQUENCE [LARGE SCALE GENOMIC DNA]</scope>
    <source>
        <strain evidence="3">ATCC 76901 / BCRC 22586 / CBS 4309 / NBRC 1992 / NRRL Y-12630</strain>
    </source>
</reference>
<feature type="compositionally biased region" description="Polar residues" evidence="1">
    <location>
        <begin position="1028"/>
        <end position="1042"/>
    </location>
</feature>
<dbReference type="FunCoup" id="G0VKY2">
    <property type="interactions" value="65"/>
</dbReference>
<dbReference type="OMA" id="WENGINT"/>
<evidence type="ECO:0000256" key="1">
    <source>
        <dbReference type="SAM" id="MobiDB-lite"/>
    </source>
</evidence>
<dbReference type="InterPro" id="IPR026705">
    <property type="entry name" value="Hid-1/Ecm30"/>
</dbReference>
<gene>
    <name evidence="2" type="primary">NCAS0J01910</name>
    <name evidence="2" type="ordered locus">NCAS_0J01910</name>
</gene>
<dbReference type="GeneID" id="96905867"/>
<feature type="region of interest" description="Disordered" evidence="1">
    <location>
        <begin position="428"/>
        <end position="480"/>
    </location>
</feature>
<proteinExistence type="predicted"/>
<accession>G0VKY2</accession>
<dbReference type="GO" id="GO:0005797">
    <property type="term" value="C:Golgi medial cisterna"/>
    <property type="evidence" value="ECO:0007669"/>
    <property type="project" value="TreeGrafter"/>
</dbReference>
<organism evidence="2 3">
    <name type="scientific">Naumovozyma castellii</name>
    <name type="common">Yeast</name>
    <name type="synonym">Saccharomyces castellii</name>
    <dbReference type="NCBI Taxonomy" id="27288"/>
    <lineage>
        <taxon>Eukaryota</taxon>
        <taxon>Fungi</taxon>
        <taxon>Dikarya</taxon>
        <taxon>Ascomycota</taxon>
        <taxon>Saccharomycotina</taxon>
        <taxon>Saccharomycetes</taxon>
        <taxon>Saccharomycetales</taxon>
        <taxon>Saccharomycetaceae</taxon>
        <taxon>Naumovozyma</taxon>
    </lineage>
</organism>
<dbReference type="PANTHER" id="PTHR21575:SF12">
    <property type="entry name" value="PROTEIN HID1"/>
    <property type="match status" value="1"/>
</dbReference>
<dbReference type="GO" id="GO:0000138">
    <property type="term" value="C:Golgi trans cisterna"/>
    <property type="evidence" value="ECO:0007669"/>
    <property type="project" value="TreeGrafter"/>
</dbReference>
<feature type="region of interest" description="Disordered" evidence="1">
    <location>
        <begin position="1235"/>
        <end position="1270"/>
    </location>
</feature>
<dbReference type="Proteomes" id="UP000001640">
    <property type="component" value="Chromosome 10"/>
</dbReference>
<dbReference type="EMBL" id="HE576761">
    <property type="protein sequence ID" value="CCC72170.1"/>
    <property type="molecule type" value="Genomic_DNA"/>
</dbReference>
<dbReference type="KEGG" id="ncs:NCAS_0J01910"/>
<evidence type="ECO:0000313" key="3">
    <source>
        <dbReference type="Proteomes" id="UP000001640"/>
    </source>
</evidence>
<feature type="region of interest" description="Disordered" evidence="1">
    <location>
        <begin position="1016"/>
        <end position="1112"/>
    </location>
</feature>